<evidence type="ECO:0000313" key="6">
    <source>
        <dbReference type="EMBL" id="HIU29458.1"/>
    </source>
</evidence>
<name>A0A9D1I732_9CLOT</name>
<dbReference type="SUPFAM" id="SSF53850">
    <property type="entry name" value="Periplasmic binding protein-like II"/>
    <property type="match status" value="1"/>
</dbReference>
<dbReference type="AlphaFoldDB" id="A0A9D1I732"/>
<dbReference type="PANTHER" id="PTHR43649">
    <property type="entry name" value="ARABINOSE-BINDING PROTEIN-RELATED"/>
    <property type="match status" value="1"/>
</dbReference>
<dbReference type="PANTHER" id="PTHR43649:SF31">
    <property type="entry name" value="SN-GLYCEROL-3-PHOSPHATE-BINDING PERIPLASMIC PROTEIN UGPB"/>
    <property type="match status" value="1"/>
</dbReference>
<dbReference type="Pfam" id="PF01547">
    <property type="entry name" value="SBP_bac_1"/>
    <property type="match status" value="1"/>
</dbReference>
<feature type="signal peptide" evidence="5">
    <location>
        <begin position="1"/>
        <end position="22"/>
    </location>
</feature>
<evidence type="ECO:0000256" key="5">
    <source>
        <dbReference type="SAM" id="SignalP"/>
    </source>
</evidence>
<reference evidence="6" key="1">
    <citation type="submission" date="2020-10" db="EMBL/GenBank/DDBJ databases">
        <authorList>
            <person name="Gilroy R."/>
        </authorList>
    </citation>
    <scope>NUCLEOTIDE SEQUENCE</scope>
    <source>
        <strain evidence="6">CHK195-4489</strain>
    </source>
</reference>
<evidence type="ECO:0000256" key="2">
    <source>
        <dbReference type="ARBA" id="ARBA00008520"/>
    </source>
</evidence>
<comment type="caution">
    <text evidence="6">The sequence shown here is derived from an EMBL/GenBank/DDBJ whole genome shotgun (WGS) entry which is preliminary data.</text>
</comment>
<protein>
    <submittedName>
        <fullName evidence="6">Extracellular solute-binding protein</fullName>
    </submittedName>
</protein>
<feature type="chain" id="PRO_5039303328" evidence="5">
    <location>
        <begin position="23"/>
        <end position="494"/>
    </location>
</feature>
<evidence type="ECO:0000256" key="1">
    <source>
        <dbReference type="ARBA" id="ARBA00004196"/>
    </source>
</evidence>
<dbReference type="EMBL" id="DVMM01000082">
    <property type="protein sequence ID" value="HIU29458.1"/>
    <property type="molecule type" value="Genomic_DNA"/>
</dbReference>
<dbReference type="GO" id="GO:0030313">
    <property type="term" value="C:cell envelope"/>
    <property type="evidence" value="ECO:0007669"/>
    <property type="project" value="UniProtKB-SubCell"/>
</dbReference>
<proteinExistence type="inferred from homology"/>
<gene>
    <name evidence="6" type="ORF">IAD50_04075</name>
</gene>
<keyword evidence="3" id="KW-0813">Transport</keyword>
<dbReference type="PROSITE" id="PS51257">
    <property type="entry name" value="PROKAR_LIPOPROTEIN"/>
    <property type="match status" value="1"/>
</dbReference>
<comment type="subcellular location">
    <subcellularLocation>
        <location evidence="1">Cell envelope</location>
    </subcellularLocation>
</comment>
<dbReference type="Proteomes" id="UP000824089">
    <property type="component" value="Unassembled WGS sequence"/>
</dbReference>
<organism evidence="6 7">
    <name type="scientific">Candidatus Egerieisoma faecipullorum</name>
    <dbReference type="NCBI Taxonomy" id="2840963"/>
    <lineage>
        <taxon>Bacteria</taxon>
        <taxon>Bacillati</taxon>
        <taxon>Bacillota</taxon>
        <taxon>Clostridia</taxon>
        <taxon>Eubacteriales</taxon>
        <taxon>Clostridiaceae</taxon>
        <taxon>Clostridiaceae incertae sedis</taxon>
        <taxon>Candidatus Egerieisoma</taxon>
    </lineage>
</organism>
<dbReference type="InterPro" id="IPR050490">
    <property type="entry name" value="Bact_solute-bd_prot1"/>
</dbReference>
<comment type="similarity">
    <text evidence="2">Belongs to the bacterial solute-binding protein 1 family.</text>
</comment>
<sequence>MFKKLRFTIIWILAIALLVSFAGCSGNGSDEDENRPSSSSNPVPEDLAGNITISAYKNYENDNDLFMFVQTYALQYPSVDVQIDAEYSYDEYFATLDERIARGETGDVVLISSEQLPEYVENGWILDLSSDAEGIIDYTSTSFDRLYPSEEYMKAAYDASLYEGRMYMCPVEYLNQVVILNLDLLEAAGIEDPVPPDNWTWDDLYEYAQKLSESGVETPVLMNYTDYAIWGAFARGFGGALYNDVSFADKTTELNFTDPDVIEGLKYLADRFLRTGYAANKTTAEVTSEELSQYGIIVADHSDVVRWQEALSQDSENGGFEWEFAHFPGFEGADGTVYKSIGVKTLGFAVINHEVIDALNGGNTDIDKTEEEIQEEIEARENTEKNAKALALYAMVEDASIAYCGELGYKVPALKSANTMKFWREFPVSGKNTSVFSLYSDYDYPAVLTSFMTWSASGEIRDSIAEIFETYAENTELMYIDDLLQEIQDAANAS</sequence>
<evidence type="ECO:0000256" key="4">
    <source>
        <dbReference type="ARBA" id="ARBA00022729"/>
    </source>
</evidence>
<dbReference type="InterPro" id="IPR006059">
    <property type="entry name" value="SBP"/>
</dbReference>
<dbReference type="Gene3D" id="3.40.190.10">
    <property type="entry name" value="Periplasmic binding protein-like II"/>
    <property type="match status" value="1"/>
</dbReference>
<accession>A0A9D1I732</accession>
<evidence type="ECO:0000256" key="3">
    <source>
        <dbReference type="ARBA" id="ARBA00022448"/>
    </source>
</evidence>
<reference evidence="6" key="2">
    <citation type="journal article" date="2021" name="PeerJ">
        <title>Extensive microbial diversity within the chicken gut microbiome revealed by metagenomics and culture.</title>
        <authorList>
            <person name="Gilroy R."/>
            <person name="Ravi A."/>
            <person name="Getino M."/>
            <person name="Pursley I."/>
            <person name="Horton D.L."/>
            <person name="Alikhan N.F."/>
            <person name="Baker D."/>
            <person name="Gharbi K."/>
            <person name="Hall N."/>
            <person name="Watson M."/>
            <person name="Adriaenssens E.M."/>
            <person name="Foster-Nyarko E."/>
            <person name="Jarju S."/>
            <person name="Secka A."/>
            <person name="Antonio M."/>
            <person name="Oren A."/>
            <person name="Chaudhuri R.R."/>
            <person name="La Ragione R."/>
            <person name="Hildebrand F."/>
            <person name="Pallen M.J."/>
        </authorList>
    </citation>
    <scope>NUCLEOTIDE SEQUENCE</scope>
    <source>
        <strain evidence="6">CHK195-4489</strain>
    </source>
</reference>
<keyword evidence="4 5" id="KW-0732">Signal</keyword>
<evidence type="ECO:0000313" key="7">
    <source>
        <dbReference type="Proteomes" id="UP000824089"/>
    </source>
</evidence>